<reference evidence="1 2" key="1">
    <citation type="submission" date="2024-04" db="EMBL/GenBank/DDBJ databases">
        <title>Staphylococcus debuckii a clinical isolate.</title>
        <authorList>
            <person name="Magnan C."/>
            <person name="Plumet L."/>
            <person name="Morsli M."/>
            <person name="Molle V."/>
            <person name="Lavigne J.-P."/>
        </authorList>
    </citation>
    <scope>NUCLEOTIDE SEQUENCE [LARGE SCALE GENOMIC DNA]</scope>
    <source>
        <strain evidence="1 2">NSD001</strain>
    </source>
</reference>
<protein>
    <submittedName>
        <fullName evidence="1">HAD family hydrolase</fullName>
        <ecNumber evidence="1">3.1.3.-</ecNumber>
    </submittedName>
</protein>
<keyword evidence="2" id="KW-1185">Reference proteome</keyword>
<dbReference type="PANTHER" id="PTHR10000:SF53">
    <property type="entry name" value="5-AMINO-6-(5-PHOSPHO-D-RIBITYLAMINO)URACIL PHOSPHATASE YBJI-RELATED"/>
    <property type="match status" value="1"/>
</dbReference>
<dbReference type="EC" id="3.1.3.-" evidence="1"/>
<dbReference type="Gene3D" id="3.40.50.1000">
    <property type="entry name" value="HAD superfamily/HAD-like"/>
    <property type="match status" value="1"/>
</dbReference>
<dbReference type="RefSeq" id="WP_341611060.1">
    <property type="nucleotide sequence ID" value="NZ_JBBWSC010000001.1"/>
</dbReference>
<dbReference type="GO" id="GO:0016787">
    <property type="term" value="F:hydrolase activity"/>
    <property type="evidence" value="ECO:0007669"/>
    <property type="project" value="UniProtKB-KW"/>
</dbReference>
<organism evidence="1 2">
    <name type="scientific">Staphylococcus debuckii</name>
    <dbReference type="NCBI Taxonomy" id="2044912"/>
    <lineage>
        <taxon>Bacteria</taxon>
        <taxon>Bacillati</taxon>
        <taxon>Bacillota</taxon>
        <taxon>Bacilli</taxon>
        <taxon>Bacillales</taxon>
        <taxon>Staphylococcaceae</taxon>
        <taxon>Staphylococcus</taxon>
    </lineage>
</organism>
<dbReference type="Pfam" id="PF08282">
    <property type="entry name" value="Hydrolase_3"/>
    <property type="match status" value="1"/>
</dbReference>
<comment type="caution">
    <text evidence="1">The sequence shown here is derived from an EMBL/GenBank/DDBJ whole genome shotgun (WGS) entry which is preliminary data.</text>
</comment>
<dbReference type="EMBL" id="JBBWSC010000001">
    <property type="protein sequence ID" value="MEL0537387.1"/>
    <property type="molecule type" value="Genomic_DNA"/>
</dbReference>
<dbReference type="PANTHER" id="PTHR10000">
    <property type="entry name" value="PHOSPHOSERINE PHOSPHATASE"/>
    <property type="match status" value="1"/>
</dbReference>
<evidence type="ECO:0000313" key="2">
    <source>
        <dbReference type="Proteomes" id="UP001380601"/>
    </source>
</evidence>
<dbReference type="SUPFAM" id="SSF56784">
    <property type="entry name" value="HAD-like"/>
    <property type="match status" value="1"/>
</dbReference>
<gene>
    <name evidence="1" type="ORF">AADA34_01435</name>
</gene>
<keyword evidence="1" id="KW-0378">Hydrolase</keyword>
<name>A0ABU9EWM7_9STAP</name>
<accession>A0ABU9EWM7</accession>
<dbReference type="Gene3D" id="3.30.1240.10">
    <property type="match status" value="1"/>
</dbReference>
<dbReference type="InterPro" id="IPR036412">
    <property type="entry name" value="HAD-like_sf"/>
</dbReference>
<proteinExistence type="predicted"/>
<sequence length="249" mass="28635">MNIVFDVDGTICFNGQYIEEALAAQIKELQQHHNIIFASARPIRDLLPVVKAFNSQLLIGGNGSIVQHKDEIEVVGLIDKHIFKHIQQIISQYHLHYIIDDDFNYSSNLSSDYTIFKQLDPEQLAQNISIEDIEHPIKIILVDIPQDIYHDLKTSMQSLSEELSLNFHDNERNIDITAQNINKYTTLIKYLGNEDYIAFGNDINDIQLLNHAAQEFFIGSETNRQSLNLSHLNMIEPNPQLISRQINRI</sequence>
<dbReference type="InterPro" id="IPR023214">
    <property type="entry name" value="HAD_sf"/>
</dbReference>
<evidence type="ECO:0000313" key="1">
    <source>
        <dbReference type="EMBL" id="MEL0537387.1"/>
    </source>
</evidence>
<dbReference type="Proteomes" id="UP001380601">
    <property type="component" value="Unassembled WGS sequence"/>
</dbReference>